<keyword evidence="2" id="KW-1015">Disulfide bond</keyword>
<dbReference type="SMART" id="SM00560">
    <property type="entry name" value="LamGL"/>
    <property type="match status" value="1"/>
</dbReference>
<evidence type="ECO:0000256" key="2">
    <source>
        <dbReference type="ARBA" id="ARBA00023157"/>
    </source>
</evidence>
<accession>A0A7W9JA34</accession>
<gene>
    <name evidence="5" type="ORF">HDA39_005121</name>
</gene>
<evidence type="ECO:0000313" key="5">
    <source>
        <dbReference type="EMBL" id="MBB5838387.1"/>
    </source>
</evidence>
<proteinExistence type="predicted"/>
<organism evidence="5 6">
    <name type="scientific">Kribbella italica</name>
    <dbReference type="NCBI Taxonomy" id="1540520"/>
    <lineage>
        <taxon>Bacteria</taxon>
        <taxon>Bacillati</taxon>
        <taxon>Actinomycetota</taxon>
        <taxon>Actinomycetes</taxon>
        <taxon>Propionibacteriales</taxon>
        <taxon>Kribbellaceae</taxon>
        <taxon>Kribbella</taxon>
    </lineage>
</organism>
<evidence type="ECO:0000256" key="1">
    <source>
        <dbReference type="ARBA" id="ARBA00022729"/>
    </source>
</evidence>
<keyword evidence="1" id="KW-0732">Signal</keyword>
<feature type="domain" description="LamG-like jellyroll fold" evidence="4">
    <location>
        <begin position="754"/>
        <end position="915"/>
    </location>
</feature>
<comment type="caution">
    <text evidence="5">The sequence shown here is derived from an EMBL/GenBank/DDBJ whole genome shotgun (WGS) entry which is preliminary data.</text>
</comment>
<dbReference type="SUPFAM" id="SSF49899">
    <property type="entry name" value="Concanavalin A-like lectins/glucanases"/>
    <property type="match status" value="1"/>
</dbReference>
<keyword evidence="6" id="KW-1185">Reference proteome</keyword>
<feature type="compositionally biased region" description="Polar residues" evidence="3">
    <location>
        <begin position="782"/>
        <end position="796"/>
    </location>
</feature>
<dbReference type="EMBL" id="JACHMY010000001">
    <property type="protein sequence ID" value="MBB5838387.1"/>
    <property type="molecule type" value="Genomic_DNA"/>
</dbReference>
<name>A0A7W9JA34_9ACTN</name>
<dbReference type="Gene3D" id="2.60.40.10">
    <property type="entry name" value="Immunoglobulins"/>
    <property type="match status" value="1"/>
</dbReference>
<dbReference type="AlphaFoldDB" id="A0A7W9JA34"/>
<dbReference type="Gene3D" id="2.60.120.200">
    <property type="match status" value="1"/>
</dbReference>
<protein>
    <recommendedName>
        <fullName evidence="4">LamG-like jellyroll fold domain-containing protein</fullName>
    </recommendedName>
</protein>
<dbReference type="InterPro" id="IPR006558">
    <property type="entry name" value="LamG-like"/>
</dbReference>
<evidence type="ECO:0000256" key="3">
    <source>
        <dbReference type="SAM" id="MobiDB-lite"/>
    </source>
</evidence>
<feature type="compositionally biased region" description="Polar residues" evidence="3">
    <location>
        <begin position="40"/>
        <end position="56"/>
    </location>
</feature>
<evidence type="ECO:0000313" key="6">
    <source>
        <dbReference type="Proteomes" id="UP000549971"/>
    </source>
</evidence>
<feature type="region of interest" description="Disordered" evidence="3">
    <location>
        <begin position="40"/>
        <end position="96"/>
    </location>
</feature>
<evidence type="ECO:0000259" key="4">
    <source>
        <dbReference type="SMART" id="SM00560"/>
    </source>
</evidence>
<dbReference type="InterPro" id="IPR013783">
    <property type="entry name" value="Ig-like_fold"/>
</dbReference>
<dbReference type="Proteomes" id="UP000549971">
    <property type="component" value="Unassembled WGS sequence"/>
</dbReference>
<dbReference type="InterPro" id="IPR013320">
    <property type="entry name" value="ConA-like_dom_sf"/>
</dbReference>
<dbReference type="GO" id="GO:0005975">
    <property type="term" value="P:carbohydrate metabolic process"/>
    <property type="evidence" value="ECO:0007669"/>
    <property type="project" value="UniProtKB-ARBA"/>
</dbReference>
<reference evidence="5 6" key="1">
    <citation type="submission" date="2020-08" db="EMBL/GenBank/DDBJ databases">
        <title>Sequencing the genomes of 1000 actinobacteria strains.</title>
        <authorList>
            <person name="Klenk H.-P."/>
        </authorList>
    </citation>
    <scope>NUCLEOTIDE SEQUENCE [LARGE SCALE GENOMIC DNA]</scope>
    <source>
        <strain evidence="5 6">DSM 28967</strain>
    </source>
</reference>
<sequence>MPKFLSPVRGIRPIAAVAAIAAVVSVGGLHARPVDAVTQPTVSAAQQPEKSATQRAAESGQRVEVEDERTETAKTYANPDGSMTLEQSASPVRKRRDGRWVELDPAMSKSGDKIRPAATAIDMEFSAGGDHELVSFTDSGERLSLSWPEPLPAPVIDGAKLVYPSVYPDVDLQINVTKETFAQVLVVRTRAAAASPELQQIEMGLEAPGMTVRRTSTGGVEAVGDSGEVVFNAPRPTMWDSSGARLAQPETADRTAEPLEGDTVAPMAVEVSSSSLVIQPDQALVKDPQTKYPLHIDPPFSGPRIARAMINEHYPATPTWNWGGDEGVGYQAFEPWSRKRLFFGFSTAKIANSQIISANFIAFETWSASCIPKVVEVWKTARPTENTTWNSGSGSTVWQQKLAQATVAYGRDGCEPGGFPVPFNVKSAVAAGAAANSASIYLGLRAADESDQNAWKRFRYDVVLTVNYNFAPVLHNRHIADPEAPCTTSMTGQPYIGAVRPKLTVAVTDSDSNSLQAQFEIRRAIDEGPSFTGTTASKAGGVSSEFDFTPTTDLWNKTTYVWRVRATDGSAYTPWSTDCYFFLDTTRPPSPTITAVTAGPYTVGSPITIRFGTSTSDVVAFKYTVNVDAVPSASIPRSPGTATFTSTHFGPQVVRAWAVDQAGNTSFAPTSLKLVAADRPATGHWRMDEGAGTSTADVSANSRTMYLGPTVSWGDGDQGVWALPVPDKALFIPGLQTEGGTTATTATDLVDSTENFSVAVRVRPDIKSNEQVVVSEDRPGNSGFTLGSTSMTWTGKNTPNDPTDDDPTNRKIVWAFTLATSSGVFRLETIPLSYNAAAVAETERWVDLVATYNKGTKTATLYVNGSWRAAQVTGTVVDGAGPLRTGLGIEGGAVTNFYRGYLDDLIIYDGSVSDALIRSYTDGDS</sequence>
<feature type="region of interest" description="Disordered" evidence="3">
    <location>
        <begin position="774"/>
        <end position="806"/>
    </location>
</feature>
<dbReference type="RefSeq" id="WP_184799131.1">
    <property type="nucleotide sequence ID" value="NZ_JACHMY010000001.1"/>
</dbReference>